<sequence length="363" mass="38964">MFLKTCSLLFRILLVCPLALGKQDIFLESSNGSYLRDPVDTTNSQWNPAASFAAVAALLGVAPPSFTDRETSDQVEKLLVPNPFSRPKIVFTLEVEGANEGDFKAPSAASEIANGLRYHAKQTPDASSGDMDKIASLFSSSAGSNERTHEHLAMDCAHDKSLEAYLHGVAELKKGSYIPAAEPMQGELALGGDGSTKTLNLNRTASERQVGFEAACLAKKAESLWPSESPRFITGKLSGLAAVQEEHGPQSEEVTAASQLMVAALQQVFGNAASANDGDMVSQLSLLGKSTDRHTSVGGQEGARRKILQSEENSRDAKIWMSTFMAISVGFFLTVLLLISICCMFDMDVKEDTLLYGNSKKDS</sequence>
<keyword evidence="1" id="KW-0812">Transmembrane</keyword>
<evidence type="ECO:0000256" key="2">
    <source>
        <dbReference type="SAM" id="SignalP"/>
    </source>
</evidence>
<comment type="caution">
    <text evidence="4">The sequence shown here is derived from an EMBL/GenBank/DDBJ whole genome shotgun (WGS) entry which is preliminary data.</text>
</comment>
<dbReference type="EMBL" id="LGRX02018637">
    <property type="protein sequence ID" value="KAK3259578.1"/>
    <property type="molecule type" value="Genomic_DNA"/>
</dbReference>
<dbReference type="Proteomes" id="UP001190700">
    <property type="component" value="Unassembled WGS sequence"/>
</dbReference>
<reference evidence="4 5" key="1">
    <citation type="journal article" date="2015" name="Genome Biol. Evol.">
        <title>Comparative Genomics of a Bacterivorous Green Alga Reveals Evolutionary Causalities and Consequences of Phago-Mixotrophic Mode of Nutrition.</title>
        <authorList>
            <person name="Burns J.A."/>
            <person name="Paasch A."/>
            <person name="Narechania A."/>
            <person name="Kim E."/>
        </authorList>
    </citation>
    <scope>NUCLEOTIDE SEQUENCE [LARGE SCALE GENOMIC DNA]</scope>
    <source>
        <strain evidence="4 5">PLY_AMNH</strain>
    </source>
</reference>
<feature type="domain" description="DUF7794" evidence="3">
    <location>
        <begin position="25"/>
        <end position="282"/>
    </location>
</feature>
<evidence type="ECO:0000259" key="3">
    <source>
        <dbReference type="Pfam" id="PF25070"/>
    </source>
</evidence>
<dbReference type="PANTHER" id="PTHR37735">
    <property type="entry name" value="OS08G0567000 PROTEIN"/>
    <property type="match status" value="1"/>
</dbReference>
<evidence type="ECO:0000313" key="5">
    <source>
        <dbReference type="Proteomes" id="UP001190700"/>
    </source>
</evidence>
<feature type="transmembrane region" description="Helical" evidence="1">
    <location>
        <begin position="319"/>
        <end position="345"/>
    </location>
</feature>
<dbReference type="GO" id="GO:0012505">
    <property type="term" value="C:endomembrane system"/>
    <property type="evidence" value="ECO:0007669"/>
    <property type="project" value="TreeGrafter"/>
</dbReference>
<accession>A0AAE0KSZ4</accession>
<gene>
    <name evidence="4" type="ORF">CYMTET_31434</name>
</gene>
<feature type="chain" id="PRO_5042108759" description="DUF7794 domain-containing protein" evidence="2">
    <location>
        <begin position="22"/>
        <end position="363"/>
    </location>
</feature>
<dbReference type="AlphaFoldDB" id="A0AAE0KSZ4"/>
<evidence type="ECO:0000256" key="1">
    <source>
        <dbReference type="SAM" id="Phobius"/>
    </source>
</evidence>
<proteinExistence type="predicted"/>
<keyword evidence="2" id="KW-0732">Signal</keyword>
<organism evidence="4 5">
    <name type="scientific">Cymbomonas tetramitiformis</name>
    <dbReference type="NCBI Taxonomy" id="36881"/>
    <lineage>
        <taxon>Eukaryota</taxon>
        <taxon>Viridiplantae</taxon>
        <taxon>Chlorophyta</taxon>
        <taxon>Pyramimonadophyceae</taxon>
        <taxon>Pyramimonadales</taxon>
        <taxon>Pyramimonadaceae</taxon>
        <taxon>Cymbomonas</taxon>
    </lineage>
</organism>
<protein>
    <recommendedName>
        <fullName evidence="3">DUF7794 domain-containing protein</fullName>
    </recommendedName>
</protein>
<name>A0AAE0KSZ4_9CHLO</name>
<keyword evidence="1" id="KW-0472">Membrane</keyword>
<dbReference type="Pfam" id="PF25070">
    <property type="entry name" value="DUF7794"/>
    <property type="match status" value="1"/>
</dbReference>
<feature type="signal peptide" evidence="2">
    <location>
        <begin position="1"/>
        <end position="21"/>
    </location>
</feature>
<evidence type="ECO:0000313" key="4">
    <source>
        <dbReference type="EMBL" id="KAK3259578.1"/>
    </source>
</evidence>
<dbReference type="PANTHER" id="PTHR37735:SF1">
    <property type="entry name" value="OS08G0567000 PROTEIN"/>
    <property type="match status" value="1"/>
</dbReference>
<dbReference type="InterPro" id="IPR056696">
    <property type="entry name" value="DUF7794"/>
</dbReference>
<keyword evidence="1" id="KW-1133">Transmembrane helix</keyword>
<keyword evidence="5" id="KW-1185">Reference proteome</keyword>